<dbReference type="GO" id="GO:0046930">
    <property type="term" value="C:pore complex"/>
    <property type="evidence" value="ECO:0007669"/>
    <property type="project" value="UniProtKB-KW"/>
</dbReference>
<evidence type="ECO:0000259" key="15">
    <source>
        <dbReference type="Pfam" id="PF02563"/>
    </source>
</evidence>
<sequence length="367" mass="39174">MSHSYAKPLSIATLTQFFVLATVGLTVWTAESRVLAQVSSPAPNYRPNPGLAAADNMNVYLLGPGDSIQVSVLGFDEYKGLPPQVILPDGTISIPLVERFVVSGKTVTQVKQELTRRLSEYLVDPTVEVQLTNLRPLTVTVSGEVRRPGPLQLQPIPLGASSSTGNETTRSRIIPTLTQAIAAAGGVTKEADVRDIIINRIGVNGVSQTMTVNLWNAIQSSSSNQDISLRDGDSIFIPKATTLSQGDQKLLARSAFGSPTVKVRVVGEVKRPGEIEVSPDSTLSSAIAVAGGPTDKANLTRVRFYRLEANGTVNEKTLNIEKLTEPTQIEDGDVIMIPKGDGYRFLDAIGTVLGPLGAAAAFIRIFQ</sequence>
<dbReference type="InterPro" id="IPR049712">
    <property type="entry name" value="Poly_export"/>
</dbReference>
<dbReference type="Proteomes" id="UP001268256">
    <property type="component" value="Unassembled WGS sequence"/>
</dbReference>
<evidence type="ECO:0000256" key="6">
    <source>
        <dbReference type="ARBA" id="ARBA00022692"/>
    </source>
</evidence>
<reference evidence="19" key="1">
    <citation type="submission" date="2023-07" db="EMBL/GenBank/DDBJ databases">
        <authorList>
            <person name="Luz R."/>
            <person name="Cordeiro R."/>
            <person name="Fonseca A."/>
            <person name="Goncalves V."/>
        </authorList>
    </citation>
    <scope>NUCLEOTIDE SEQUENCE [LARGE SCALE GENOMIC DNA]</scope>
    <source>
        <strain evidence="19">BACA0444</strain>
    </source>
</reference>
<keyword evidence="12" id="KW-0564">Palmitate</keyword>
<keyword evidence="4" id="KW-1134">Transmembrane beta strand</keyword>
<feature type="domain" description="Polysaccharide export protein N-terminal" evidence="15">
    <location>
        <begin position="57"/>
        <end position="131"/>
    </location>
</feature>
<evidence type="ECO:0000256" key="2">
    <source>
        <dbReference type="ARBA" id="ARBA00009450"/>
    </source>
</evidence>
<dbReference type="GO" id="GO:0006811">
    <property type="term" value="P:monoatomic ion transport"/>
    <property type="evidence" value="ECO:0007669"/>
    <property type="project" value="UniProtKB-KW"/>
</dbReference>
<comment type="caution">
    <text evidence="18">The sequence shown here is derived from an EMBL/GenBank/DDBJ whole genome shotgun (WGS) entry which is preliminary data.</text>
</comment>
<evidence type="ECO:0000256" key="1">
    <source>
        <dbReference type="ARBA" id="ARBA00004571"/>
    </source>
</evidence>
<keyword evidence="19" id="KW-1185">Reference proteome</keyword>
<evidence type="ECO:0000256" key="5">
    <source>
        <dbReference type="ARBA" id="ARBA00022597"/>
    </source>
</evidence>
<dbReference type="Pfam" id="PF02563">
    <property type="entry name" value="Poly_export"/>
    <property type="match status" value="1"/>
</dbReference>
<evidence type="ECO:0000259" key="16">
    <source>
        <dbReference type="Pfam" id="PF10531"/>
    </source>
</evidence>
<evidence type="ECO:0000256" key="4">
    <source>
        <dbReference type="ARBA" id="ARBA00022452"/>
    </source>
</evidence>
<evidence type="ECO:0000256" key="3">
    <source>
        <dbReference type="ARBA" id="ARBA00022448"/>
    </source>
</evidence>
<dbReference type="RefSeq" id="WP_322876597.1">
    <property type="nucleotide sequence ID" value="NZ_JAVMIP010000001.1"/>
</dbReference>
<keyword evidence="9" id="KW-0406">Ion transport</keyword>
<dbReference type="AlphaFoldDB" id="A0AAE4JUD8"/>
<comment type="subcellular location">
    <subcellularLocation>
        <location evidence="1">Cell outer membrane</location>
        <topology evidence="1">Multi-pass membrane protein</topology>
    </subcellularLocation>
</comment>
<evidence type="ECO:0000256" key="11">
    <source>
        <dbReference type="ARBA" id="ARBA00023136"/>
    </source>
</evidence>
<name>A0AAE4JUD8_9CYAN</name>
<keyword evidence="11" id="KW-0472">Membrane</keyword>
<evidence type="ECO:0000259" key="17">
    <source>
        <dbReference type="Pfam" id="PF22461"/>
    </source>
</evidence>
<accession>A0AAE4JUD8</accession>
<keyword evidence="5" id="KW-0762">Sugar transport</keyword>
<dbReference type="InterPro" id="IPR003715">
    <property type="entry name" value="Poly_export_N"/>
</dbReference>
<organism evidence="18 19">
    <name type="scientific">Pseudocalidococcus azoricus BACA0444</name>
    <dbReference type="NCBI Taxonomy" id="2918990"/>
    <lineage>
        <taxon>Bacteria</taxon>
        <taxon>Bacillati</taxon>
        <taxon>Cyanobacteriota</taxon>
        <taxon>Cyanophyceae</taxon>
        <taxon>Acaryochloridales</taxon>
        <taxon>Thermosynechococcaceae</taxon>
        <taxon>Pseudocalidococcus</taxon>
        <taxon>Pseudocalidococcus azoricus</taxon>
    </lineage>
</organism>
<keyword evidence="6" id="KW-0812">Transmembrane</keyword>
<evidence type="ECO:0000256" key="8">
    <source>
        <dbReference type="ARBA" id="ARBA00023047"/>
    </source>
</evidence>
<gene>
    <name evidence="18" type="ORF">RIF25_00425</name>
</gene>
<evidence type="ECO:0000256" key="7">
    <source>
        <dbReference type="ARBA" id="ARBA00022729"/>
    </source>
</evidence>
<evidence type="ECO:0000313" key="19">
    <source>
        <dbReference type="Proteomes" id="UP001268256"/>
    </source>
</evidence>
<evidence type="ECO:0000256" key="14">
    <source>
        <dbReference type="ARBA" id="ARBA00023288"/>
    </source>
</evidence>
<evidence type="ECO:0000256" key="12">
    <source>
        <dbReference type="ARBA" id="ARBA00023139"/>
    </source>
</evidence>
<feature type="domain" description="SLBB" evidence="17">
    <location>
        <begin position="176"/>
        <end position="237"/>
    </location>
</feature>
<keyword evidence="10" id="KW-0626">Porin</keyword>
<dbReference type="Gene3D" id="3.10.560.10">
    <property type="entry name" value="Outer membrane lipoprotein wza domain like"/>
    <property type="match status" value="2"/>
</dbReference>
<dbReference type="PANTHER" id="PTHR33619">
    <property type="entry name" value="POLYSACCHARIDE EXPORT PROTEIN GFCE-RELATED"/>
    <property type="match status" value="1"/>
</dbReference>
<feature type="domain" description="Soluble ligand binding" evidence="16">
    <location>
        <begin position="262"/>
        <end position="313"/>
    </location>
</feature>
<proteinExistence type="inferred from homology"/>
<evidence type="ECO:0000256" key="10">
    <source>
        <dbReference type="ARBA" id="ARBA00023114"/>
    </source>
</evidence>
<dbReference type="GO" id="GO:0015159">
    <property type="term" value="F:polysaccharide transmembrane transporter activity"/>
    <property type="evidence" value="ECO:0007669"/>
    <property type="project" value="InterPro"/>
</dbReference>
<dbReference type="GO" id="GO:0015288">
    <property type="term" value="F:porin activity"/>
    <property type="evidence" value="ECO:0007669"/>
    <property type="project" value="UniProtKB-KW"/>
</dbReference>
<evidence type="ECO:0000313" key="18">
    <source>
        <dbReference type="EMBL" id="MDS3859260.1"/>
    </source>
</evidence>
<protein>
    <submittedName>
        <fullName evidence="18">Polysaccharide biosynthesis/export family protein</fullName>
    </submittedName>
</protein>
<evidence type="ECO:0000256" key="9">
    <source>
        <dbReference type="ARBA" id="ARBA00023065"/>
    </source>
</evidence>
<dbReference type="InterPro" id="IPR019554">
    <property type="entry name" value="Soluble_ligand-bd"/>
</dbReference>
<dbReference type="Pfam" id="PF22461">
    <property type="entry name" value="SLBB_2"/>
    <property type="match status" value="1"/>
</dbReference>
<dbReference type="GO" id="GO:0009279">
    <property type="term" value="C:cell outer membrane"/>
    <property type="evidence" value="ECO:0007669"/>
    <property type="project" value="UniProtKB-SubCell"/>
</dbReference>
<keyword evidence="8" id="KW-0625">Polysaccharide transport</keyword>
<evidence type="ECO:0000256" key="13">
    <source>
        <dbReference type="ARBA" id="ARBA00023237"/>
    </source>
</evidence>
<dbReference type="Pfam" id="PF10531">
    <property type="entry name" value="SLBB"/>
    <property type="match status" value="1"/>
</dbReference>
<keyword evidence="13" id="KW-0998">Cell outer membrane</keyword>
<keyword evidence="7" id="KW-0732">Signal</keyword>
<keyword evidence="14" id="KW-0449">Lipoprotein</keyword>
<comment type="similarity">
    <text evidence="2">Belongs to the BexD/CtrA/VexA family.</text>
</comment>
<dbReference type="InterPro" id="IPR054765">
    <property type="entry name" value="SLBB_dom"/>
</dbReference>
<dbReference type="EMBL" id="JAVMIP010000001">
    <property type="protein sequence ID" value="MDS3859260.1"/>
    <property type="molecule type" value="Genomic_DNA"/>
</dbReference>
<keyword evidence="3" id="KW-0813">Transport</keyword>
<dbReference type="PANTHER" id="PTHR33619:SF3">
    <property type="entry name" value="POLYSACCHARIDE EXPORT PROTEIN GFCE-RELATED"/>
    <property type="match status" value="1"/>
</dbReference>